<dbReference type="AlphaFoldDB" id="A0A8H7VFU3"/>
<organism evidence="2 3">
    <name type="scientific">Circinella minor</name>
    <dbReference type="NCBI Taxonomy" id="1195481"/>
    <lineage>
        <taxon>Eukaryota</taxon>
        <taxon>Fungi</taxon>
        <taxon>Fungi incertae sedis</taxon>
        <taxon>Mucoromycota</taxon>
        <taxon>Mucoromycotina</taxon>
        <taxon>Mucoromycetes</taxon>
        <taxon>Mucorales</taxon>
        <taxon>Lichtheimiaceae</taxon>
        <taxon>Circinella</taxon>
    </lineage>
</organism>
<evidence type="ECO:0000256" key="1">
    <source>
        <dbReference type="SAM" id="MobiDB-lite"/>
    </source>
</evidence>
<reference evidence="2 3" key="1">
    <citation type="submission" date="2020-12" db="EMBL/GenBank/DDBJ databases">
        <title>Metabolic potential, ecology and presence of endohyphal bacteria is reflected in genomic diversity of Mucoromycotina.</title>
        <authorList>
            <person name="Muszewska A."/>
            <person name="Okrasinska A."/>
            <person name="Steczkiewicz K."/>
            <person name="Drgas O."/>
            <person name="Orlowska M."/>
            <person name="Perlinska-Lenart U."/>
            <person name="Aleksandrzak-Piekarczyk T."/>
            <person name="Szatraj K."/>
            <person name="Zielenkiewicz U."/>
            <person name="Pilsyk S."/>
            <person name="Malc E."/>
            <person name="Mieczkowski P."/>
            <person name="Kruszewska J.S."/>
            <person name="Biernat P."/>
            <person name="Pawlowska J."/>
        </authorList>
    </citation>
    <scope>NUCLEOTIDE SEQUENCE [LARGE SCALE GENOMIC DNA]</scope>
    <source>
        <strain evidence="2 3">CBS 142.35</strain>
    </source>
</reference>
<accession>A0A8H7VFU3</accession>
<keyword evidence="3" id="KW-1185">Reference proteome</keyword>
<evidence type="ECO:0000313" key="3">
    <source>
        <dbReference type="Proteomes" id="UP000646827"/>
    </source>
</evidence>
<sequence length="104" mass="11579">MLSSVTRRTLVTSATLRMATPISSRCYTIIPSTPQQEKHQPIIHKEDDHPNPIHALYNDTETMVDSSHSNQHLHSAPQHNMASDVFGSSSGDTFSPTFNTVFDE</sequence>
<dbReference type="OrthoDB" id="2223665at2759"/>
<evidence type="ECO:0000313" key="2">
    <source>
        <dbReference type="EMBL" id="KAG2221421.1"/>
    </source>
</evidence>
<name>A0A8H7VFU3_9FUNG</name>
<proteinExistence type="predicted"/>
<gene>
    <name evidence="2" type="ORF">INT45_012672</name>
</gene>
<dbReference type="Proteomes" id="UP000646827">
    <property type="component" value="Unassembled WGS sequence"/>
</dbReference>
<comment type="caution">
    <text evidence="2">The sequence shown here is derived from an EMBL/GenBank/DDBJ whole genome shotgun (WGS) entry which is preliminary data.</text>
</comment>
<feature type="region of interest" description="Disordered" evidence="1">
    <location>
        <begin position="65"/>
        <end position="104"/>
    </location>
</feature>
<protein>
    <submittedName>
        <fullName evidence="2">Uncharacterized protein</fullName>
    </submittedName>
</protein>
<dbReference type="EMBL" id="JAEPRB010000110">
    <property type="protein sequence ID" value="KAG2221421.1"/>
    <property type="molecule type" value="Genomic_DNA"/>
</dbReference>